<feature type="region of interest" description="Disordered" evidence="1">
    <location>
        <begin position="26"/>
        <end position="45"/>
    </location>
</feature>
<accession>A0A7J7JCE0</accession>
<keyword evidence="4" id="KW-1185">Reference proteome</keyword>
<dbReference type="AlphaFoldDB" id="A0A7J7JCE0"/>
<dbReference type="SUPFAM" id="SSF49265">
    <property type="entry name" value="Fibronectin type III"/>
    <property type="match status" value="1"/>
</dbReference>
<dbReference type="Pfam" id="PF16794">
    <property type="entry name" value="fn3_4"/>
    <property type="match status" value="1"/>
</dbReference>
<organism evidence="3 4">
    <name type="scientific">Bugula neritina</name>
    <name type="common">Brown bryozoan</name>
    <name type="synonym">Sertularia neritina</name>
    <dbReference type="NCBI Taxonomy" id="10212"/>
    <lineage>
        <taxon>Eukaryota</taxon>
        <taxon>Metazoa</taxon>
        <taxon>Spiralia</taxon>
        <taxon>Lophotrochozoa</taxon>
        <taxon>Bryozoa</taxon>
        <taxon>Gymnolaemata</taxon>
        <taxon>Cheilostomatida</taxon>
        <taxon>Flustrina</taxon>
        <taxon>Buguloidea</taxon>
        <taxon>Bugulidae</taxon>
        <taxon>Bugula</taxon>
    </lineage>
</organism>
<protein>
    <recommendedName>
        <fullName evidence="2">Fibronectin type-III domain-containing protein</fullName>
    </recommendedName>
</protein>
<dbReference type="PANTHER" id="PTHR23210:SF26">
    <property type="entry name" value="ACTIVATING TRANSCRIPTION FACTOR 7-INTERACTING PROTEIN 1"/>
    <property type="match status" value="1"/>
</dbReference>
<dbReference type="InterPro" id="IPR026085">
    <property type="entry name" value="ATF7-int"/>
</dbReference>
<evidence type="ECO:0000313" key="3">
    <source>
        <dbReference type="EMBL" id="KAF6023593.1"/>
    </source>
</evidence>
<feature type="compositionally biased region" description="Polar residues" evidence="1">
    <location>
        <begin position="26"/>
        <end position="37"/>
    </location>
</feature>
<feature type="domain" description="Fibronectin type-III" evidence="2">
    <location>
        <begin position="646"/>
        <end position="747"/>
    </location>
</feature>
<dbReference type="Proteomes" id="UP000593567">
    <property type="component" value="Unassembled WGS sequence"/>
</dbReference>
<dbReference type="GO" id="GO:0006355">
    <property type="term" value="P:regulation of DNA-templated transcription"/>
    <property type="evidence" value="ECO:0007669"/>
    <property type="project" value="TreeGrafter"/>
</dbReference>
<name>A0A7J7JCE0_BUGNE</name>
<evidence type="ECO:0000313" key="4">
    <source>
        <dbReference type="Proteomes" id="UP000593567"/>
    </source>
</evidence>
<sequence length="747" mass="81337">MEKNTNSAISETLGIRFKTGLQSALGNLKSPSKANGDNHTKPVIGLKPSLADALSQEQEVEVNESLLGDAEHGDEDCNDALLGDDVSGKQGITEKLQQGLSTQSASVVTNNHHNLCSPANQNEQIDLSVNSKDNDIKIVSVKLSYCQSENNQTLHSSSTLCSSQTDTSLTNLPCRIKGANAMLKEKDSSSIKSNFNIQPTTINNSSLKDDDKLKSDFKSKLCNSEEMEITETDQSKNLPDESHEKCKTSIKTDTASVTKEDSVFTDHSGSLSLSVSVVNETTEQLDSSDKLTSLQELSAVQNVMEDLLEKTVAKIDGNPVTSVRTNRASPHVSPSNSDDECEDLVIGAGSPEDISDDDSLNDIPAKKVKLDISPAGGRLDKLISHLNTALVEDTSKNHLHTKETLQDAVYLEKNLLASFYDAIIKKDIMKSDYHKELARRHNDLQSRGNVDSRKITKILHEVKSVREKLKTMNVRPVQRSVSTQIFSSKLQAPEQSGTTIIKSKVLSQKALVEAQQRQKYSDNIPGRGVRQLTTLAGQTKAKLPSVSSLASSSPKLSTALVSQPVLLHFPPQHSTPVSNKFLLPKPSSTKSSEVIDLTAEDEAIVKTSATSSPSKLLNLTGSNLKNLHPAPLPATPLTGKLNHLLKPPSPRLELTSKADGIVLQWNMQVTKSHAKISTYQIFGYKERPGPLTGAEWKKVGDLKALPLPMACTLTQFQTGHIYHFAVRAVDEYGRTGDFGIPRSTQLY</sequence>
<dbReference type="GO" id="GO:0005667">
    <property type="term" value="C:transcription regulator complex"/>
    <property type="evidence" value="ECO:0007669"/>
    <property type="project" value="TreeGrafter"/>
</dbReference>
<dbReference type="GO" id="GO:0003712">
    <property type="term" value="F:transcription coregulator activity"/>
    <property type="evidence" value="ECO:0007669"/>
    <property type="project" value="TreeGrafter"/>
</dbReference>
<evidence type="ECO:0000259" key="2">
    <source>
        <dbReference type="PROSITE" id="PS50853"/>
    </source>
</evidence>
<dbReference type="GO" id="GO:0005634">
    <property type="term" value="C:nucleus"/>
    <property type="evidence" value="ECO:0007669"/>
    <property type="project" value="TreeGrafter"/>
</dbReference>
<comment type="caution">
    <text evidence="3">The sequence shown here is derived from an EMBL/GenBank/DDBJ whole genome shotgun (WGS) entry which is preliminary data.</text>
</comment>
<proteinExistence type="predicted"/>
<feature type="region of interest" description="Disordered" evidence="1">
    <location>
        <begin position="321"/>
        <end position="340"/>
    </location>
</feature>
<evidence type="ECO:0000256" key="1">
    <source>
        <dbReference type="SAM" id="MobiDB-lite"/>
    </source>
</evidence>
<dbReference type="PANTHER" id="PTHR23210">
    <property type="entry name" value="ACTIVATING TRANSCRIPTION FACTOR 7 INTERACTING PROTEIN"/>
    <property type="match status" value="1"/>
</dbReference>
<dbReference type="OrthoDB" id="2434995at2759"/>
<dbReference type="InterPro" id="IPR056565">
    <property type="entry name" value="Fn3_ATF7IP"/>
</dbReference>
<dbReference type="InterPro" id="IPR036116">
    <property type="entry name" value="FN3_sf"/>
</dbReference>
<dbReference type="InterPro" id="IPR013783">
    <property type="entry name" value="Ig-like_fold"/>
</dbReference>
<dbReference type="InterPro" id="IPR003961">
    <property type="entry name" value="FN3_dom"/>
</dbReference>
<reference evidence="3" key="1">
    <citation type="submission" date="2020-06" db="EMBL/GenBank/DDBJ databases">
        <title>Draft genome of Bugula neritina, a colonial animal packing powerful symbionts and potential medicines.</title>
        <authorList>
            <person name="Rayko M."/>
        </authorList>
    </citation>
    <scope>NUCLEOTIDE SEQUENCE [LARGE SCALE GENOMIC DNA]</scope>
    <source>
        <strain evidence="3">Kwan_BN1</strain>
    </source>
</reference>
<gene>
    <name evidence="3" type="ORF">EB796_018097</name>
</gene>
<feature type="compositionally biased region" description="Polar residues" evidence="1">
    <location>
        <begin position="321"/>
        <end position="336"/>
    </location>
</feature>
<dbReference type="Gene3D" id="2.60.40.10">
    <property type="entry name" value="Immunoglobulins"/>
    <property type="match status" value="1"/>
</dbReference>
<dbReference type="CDD" id="cd00063">
    <property type="entry name" value="FN3"/>
    <property type="match status" value="1"/>
</dbReference>
<dbReference type="PROSITE" id="PS50853">
    <property type="entry name" value="FN3"/>
    <property type="match status" value="1"/>
</dbReference>
<dbReference type="EMBL" id="VXIV02002691">
    <property type="protein sequence ID" value="KAF6023593.1"/>
    <property type="molecule type" value="Genomic_DNA"/>
</dbReference>